<dbReference type="InterPro" id="IPR030960">
    <property type="entry name" value="DHQS/DOIS_N"/>
</dbReference>
<dbReference type="Gene3D" id="3.40.50.1970">
    <property type="match status" value="1"/>
</dbReference>
<protein>
    <recommendedName>
        <fullName evidence="3">3-dehydroquinate synthase N-terminal domain-containing protein</fullName>
    </recommendedName>
</protein>
<dbReference type="GO" id="GO:0046872">
    <property type="term" value="F:metal ion binding"/>
    <property type="evidence" value="ECO:0007669"/>
    <property type="project" value="UniProtKB-KW"/>
</dbReference>
<evidence type="ECO:0000256" key="2">
    <source>
        <dbReference type="ARBA" id="ARBA00023027"/>
    </source>
</evidence>
<keyword evidence="1" id="KW-0479">Metal-binding</keyword>
<comment type="caution">
    <text evidence="4">The sequence shown here is derived from an EMBL/GenBank/DDBJ whole genome shotgun (WGS) entry which is preliminary data.</text>
</comment>
<evidence type="ECO:0000313" key="4">
    <source>
        <dbReference type="EMBL" id="GAJ20846.1"/>
    </source>
</evidence>
<keyword evidence="2" id="KW-0520">NAD</keyword>
<organism evidence="4">
    <name type="scientific">marine sediment metagenome</name>
    <dbReference type="NCBI Taxonomy" id="412755"/>
    <lineage>
        <taxon>unclassified sequences</taxon>
        <taxon>metagenomes</taxon>
        <taxon>ecological metagenomes</taxon>
    </lineage>
</organism>
<feature type="non-terminal residue" evidence="4">
    <location>
        <position position="113"/>
    </location>
</feature>
<dbReference type="InterPro" id="IPR050071">
    <property type="entry name" value="Dehydroquinate_synthase"/>
</dbReference>
<accession>X1VTQ3</accession>
<dbReference type="Pfam" id="PF01761">
    <property type="entry name" value="DHQ_synthase"/>
    <property type="match status" value="1"/>
</dbReference>
<name>X1VTQ3_9ZZZZ</name>
<dbReference type="PANTHER" id="PTHR43622:SF1">
    <property type="entry name" value="3-DEHYDROQUINATE SYNTHASE"/>
    <property type="match status" value="1"/>
</dbReference>
<dbReference type="AlphaFoldDB" id="X1VTQ3"/>
<reference evidence="4" key="1">
    <citation type="journal article" date="2014" name="Front. Microbiol.">
        <title>High frequency of phylogenetically diverse reductive dehalogenase-homologous genes in deep subseafloor sedimentary metagenomes.</title>
        <authorList>
            <person name="Kawai M."/>
            <person name="Futagami T."/>
            <person name="Toyoda A."/>
            <person name="Takaki Y."/>
            <person name="Nishi S."/>
            <person name="Hori S."/>
            <person name="Arai W."/>
            <person name="Tsubouchi T."/>
            <person name="Morono Y."/>
            <person name="Uchiyama I."/>
            <person name="Ito T."/>
            <person name="Fujiyama A."/>
            <person name="Inagaki F."/>
            <person name="Takami H."/>
        </authorList>
    </citation>
    <scope>NUCLEOTIDE SEQUENCE</scope>
    <source>
        <strain evidence="4">Expedition CK06-06</strain>
    </source>
</reference>
<dbReference type="PANTHER" id="PTHR43622">
    <property type="entry name" value="3-DEHYDROQUINATE SYNTHASE"/>
    <property type="match status" value="1"/>
</dbReference>
<evidence type="ECO:0000259" key="3">
    <source>
        <dbReference type="Pfam" id="PF01761"/>
    </source>
</evidence>
<dbReference type="GO" id="GO:0003856">
    <property type="term" value="F:3-dehydroquinate synthase activity"/>
    <property type="evidence" value="ECO:0007669"/>
    <property type="project" value="TreeGrafter"/>
</dbReference>
<evidence type="ECO:0000256" key="1">
    <source>
        <dbReference type="ARBA" id="ARBA00022723"/>
    </source>
</evidence>
<dbReference type="EMBL" id="BARW01040841">
    <property type="protein sequence ID" value="GAJ20846.1"/>
    <property type="molecule type" value="Genomic_DNA"/>
</dbReference>
<proteinExistence type="predicted"/>
<feature type="domain" description="3-dehydroquinate synthase N-terminal" evidence="3">
    <location>
        <begin position="16"/>
        <end position="113"/>
    </location>
</feature>
<sequence length="113" mass="12375">MEKCYSGDFPPFPVIEIGFGEKNKNLDTVRYIYDKLIELEVDRSCFILGIGGGVVCDIVGFVASTYMRGLDFGFVSTSLLSQVDASIGGKNGVNYQGFKNMIGIIRQPAFVLC</sequence>
<gene>
    <name evidence="4" type="ORF">S12H4_61498</name>
</gene>
<dbReference type="SUPFAM" id="SSF56796">
    <property type="entry name" value="Dehydroquinate synthase-like"/>
    <property type="match status" value="1"/>
</dbReference>